<name>A0A5B7DCQ8_PORTR</name>
<gene>
    <name evidence="2" type="ORF">E2C01_011974</name>
</gene>
<evidence type="ECO:0000313" key="3">
    <source>
        <dbReference type="Proteomes" id="UP000324222"/>
    </source>
</evidence>
<dbReference type="AlphaFoldDB" id="A0A5B7DCQ8"/>
<comment type="caution">
    <text evidence="2">The sequence shown here is derived from an EMBL/GenBank/DDBJ whole genome shotgun (WGS) entry which is preliminary data.</text>
</comment>
<evidence type="ECO:0000259" key="1">
    <source>
        <dbReference type="Pfam" id="PF22074"/>
    </source>
</evidence>
<dbReference type="Proteomes" id="UP000324222">
    <property type="component" value="Unassembled WGS sequence"/>
</dbReference>
<dbReference type="Pfam" id="PF22074">
    <property type="entry name" value="Cep192_D5"/>
    <property type="match status" value="1"/>
</dbReference>
<accession>A0A5B7DCQ8</accession>
<protein>
    <recommendedName>
        <fullName evidence="1">Cep192-like domain-containing protein</fullName>
    </recommendedName>
</protein>
<dbReference type="OrthoDB" id="6352245at2759"/>
<dbReference type="EMBL" id="VSRR010000735">
    <property type="protein sequence ID" value="MPC19068.1"/>
    <property type="molecule type" value="Genomic_DNA"/>
</dbReference>
<reference evidence="2 3" key="1">
    <citation type="submission" date="2019-05" db="EMBL/GenBank/DDBJ databases">
        <title>Another draft genome of Portunus trituberculatus and its Hox gene families provides insights of decapod evolution.</title>
        <authorList>
            <person name="Jeong J.-H."/>
            <person name="Song I."/>
            <person name="Kim S."/>
            <person name="Choi T."/>
            <person name="Kim D."/>
            <person name="Ryu S."/>
            <person name="Kim W."/>
        </authorList>
    </citation>
    <scope>NUCLEOTIDE SEQUENCE [LARGE SCALE GENOMIC DNA]</scope>
    <source>
        <tissue evidence="2">Muscle</tissue>
    </source>
</reference>
<dbReference type="InterPro" id="IPR054091">
    <property type="entry name" value="Cep192-like_D5"/>
</dbReference>
<evidence type="ECO:0000313" key="2">
    <source>
        <dbReference type="EMBL" id="MPC19068.1"/>
    </source>
</evidence>
<organism evidence="2 3">
    <name type="scientific">Portunus trituberculatus</name>
    <name type="common">Swimming crab</name>
    <name type="synonym">Neptunus trituberculatus</name>
    <dbReference type="NCBI Taxonomy" id="210409"/>
    <lineage>
        <taxon>Eukaryota</taxon>
        <taxon>Metazoa</taxon>
        <taxon>Ecdysozoa</taxon>
        <taxon>Arthropoda</taxon>
        <taxon>Crustacea</taxon>
        <taxon>Multicrustacea</taxon>
        <taxon>Malacostraca</taxon>
        <taxon>Eumalacostraca</taxon>
        <taxon>Eucarida</taxon>
        <taxon>Decapoda</taxon>
        <taxon>Pleocyemata</taxon>
        <taxon>Brachyura</taxon>
        <taxon>Eubrachyura</taxon>
        <taxon>Portunoidea</taxon>
        <taxon>Portunidae</taxon>
        <taxon>Portuninae</taxon>
        <taxon>Portunus</taxon>
    </lineage>
</organism>
<sequence length="142" mass="16076">MDGIYSNIFADKQCKEVATDLSVQPTRVVVGAGETHEVYIVANSTQSQLARTPGLIGMLQVVSGEKTLWHRYQRMKNKEVKARHINNPDLLKINWLEKFSEQKGQQEPDILPPQPEDAVVFFNACTTTQVGRRPALDSLWLR</sequence>
<feature type="domain" description="Cep192-like" evidence="1">
    <location>
        <begin position="8"/>
        <end position="124"/>
    </location>
</feature>
<keyword evidence="3" id="KW-1185">Reference proteome</keyword>
<proteinExistence type="predicted"/>